<feature type="region of interest" description="Disordered" evidence="1">
    <location>
        <begin position="1720"/>
        <end position="1753"/>
    </location>
</feature>
<evidence type="ECO:0000313" key="4">
    <source>
        <dbReference type="Proteomes" id="UP001189429"/>
    </source>
</evidence>
<keyword evidence="2" id="KW-1133">Transmembrane helix</keyword>
<feature type="transmembrane region" description="Helical" evidence="2">
    <location>
        <begin position="379"/>
        <end position="400"/>
    </location>
</feature>
<comment type="caution">
    <text evidence="3">The sequence shown here is derived from an EMBL/GenBank/DDBJ whole genome shotgun (WGS) entry which is preliminary data.</text>
</comment>
<dbReference type="Proteomes" id="UP001189429">
    <property type="component" value="Unassembled WGS sequence"/>
</dbReference>
<evidence type="ECO:0000256" key="2">
    <source>
        <dbReference type="SAM" id="Phobius"/>
    </source>
</evidence>
<evidence type="ECO:0000313" key="3">
    <source>
        <dbReference type="EMBL" id="CAK0794498.1"/>
    </source>
</evidence>
<feature type="region of interest" description="Disordered" evidence="1">
    <location>
        <begin position="1658"/>
        <end position="1685"/>
    </location>
</feature>
<dbReference type="EMBL" id="CAUYUJ010001156">
    <property type="protein sequence ID" value="CAK0794498.1"/>
    <property type="molecule type" value="Genomic_DNA"/>
</dbReference>
<keyword evidence="4" id="KW-1185">Reference proteome</keyword>
<reference evidence="3" key="1">
    <citation type="submission" date="2023-10" db="EMBL/GenBank/DDBJ databases">
        <authorList>
            <person name="Chen Y."/>
            <person name="Shah S."/>
            <person name="Dougan E. K."/>
            <person name="Thang M."/>
            <person name="Chan C."/>
        </authorList>
    </citation>
    <scope>NUCLEOTIDE SEQUENCE [LARGE SCALE GENOMIC DNA]</scope>
</reference>
<evidence type="ECO:0000256" key="1">
    <source>
        <dbReference type="SAM" id="MobiDB-lite"/>
    </source>
</evidence>
<sequence length="1865" mass="206141">MEHARRSRASGPGPDSPPTSPRGDGAARRRSPATGSPTSSPPASPRGDGAARRRSRSSGSSRSPTISPPASPGAGRAAHRSRAAGFPTQGADRRFSMASESPSPPADRHSRASRNRRGSRLSYATMAESWVDARDSRLIFDHTGGLASLGLEHLDLKNLPGGVKSSPSEKSDSDPDDRRIGAILWARGIQARRRSKILLQRFVDSWPMQILFGVVAVMNGASYWIPTGEHVPSEQVYFAACTLLLLFLITMCELLIRVAAQGGPLHQGSSWLRFFSLSLEVLVICVFLYWLWVCVVDPFRRTRQGGTMSRDGFRANLFSVNVVAWVRFQRFWGICFNITVEEEEKRRRARRGRDRYLWKQEHEEKIALRNKERLARMEAFLDSVIVQLLIALWIIGQAFLVTLSRTVRALEMFYGTTKFTGYALAALYAFEFMIRCTVQGGFEQFVSPTVHKVEIVTAMSGLYFLIQTNWNHDALLKSGEKLSAQAICAGLLLLVHRGIRAFEILHDLSAADTATENFTDAIMRNRFMAFAGDLLRVAPENVFVRFQMPSDLTVRLHKAELNGEVLQSLHLPIALRGGLVEELHLSMKFSWKGTSEASLKVENAVLLLAPGDGLAEAEDSNRPSCYWTPDIVREAKSNLVEIICERLTPSPESDKGIDEAQGASRIGGLLSASNYFANIRKRFASGILDSMLKNLTVDIKNVRVQMDDSHGALGLHHLTLGAKVGSIKLERRQGTGSMHRLGIFVQTQPTEKAEFEFSEFSSFESMAEALANRLRQHTDIDLIRSHTSSTYSRRRRRSAIWFSKPSSKRTSAASSTRRSLRSSLGLVFDDNPSLRSHIPPLYSLIDRPKLALAELVRQNHLERWRVWALEGLEKRMPSTDKQRHARRQRFPERHLVFSLLRVELECGAEAVHAGGLTPRGSDSDPASTRAETPTQKSQRIPRSDTFFSRGKARAGEALMPKKWKWSVNVPDPVRLNVTEDQVHAVRKVISSVRSWLIHDSAMKWWPGLRLCDLQDYPRRGLVRYTVVRMWWIYAVHRVLARRQKQAKSMMMDAMWQGMILSRYKELLRDMAHCRRPHGGSVPNASLKAFQPYKAESRQVKELQLLLPLEDIWMQRRQAISKAPPSASRRGSSRLLSASQVGSYQPLQSALRQSMQRLCRTTYGQEAAAGDLDPEVGRDLEDDPDPATSATRLSAPPRTLQRQSSSAFLGAVEQESNIFALSRFVGHWELNVPAVELLVLTGKRARTRLLHGKIHTGVCGDAHVLGGQEFVTPLSFAGASRQATGILEHSPSFGAGMEKEGRQRACLLALSVDGFVLTSPDKLSDFRNTPLPGEDIRDMLHGAPPEVVRVVQPVRLGTPASVGLEAARATGRRTSGSISFAVFASLNPGVGGECEVHLADLDVVASDRLLERMWTFAGFARLAGRYGEAGVPPTSSKFFRSRARGFDSTQSNFTTRSTTGGIFRHFTSFSTGISSVGVDVGRHAEFDDDDDDDDDLDDAEQGFAKVTRIYQEDLTVGQLRRNQMLYEHATKLAGLHGDIDVCYNVGAIHMVNVSQYSPASLCVFQVRMCPFTFRDREDKVACSAAKCGSEHSKVSLEFNGFAEAQCHAEEGRRPGAGSRTCPGCGNLWAHCCCDASLFDLSDRGVDRFGFLDLSGPPPREAGATLGLEARRPRGDGELGLGGPGDVPRRWGHERAETCAVKSPSCPGSCCRRRPAGFPCRLPSGGPSSRPGRPRCHGPRRARQARRPPRARGPNCSATLLQGALSARWLSDLGAGSHILSLGDLVLCLAAGSIRAHVPGRSSFDGTSWASCRREQWQGIGGMDVGLWRLKGIGLARRPQPQPAQARRQNRPGAFPRAGRVVLASVH</sequence>
<feature type="transmembrane region" description="Helical" evidence="2">
    <location>
        <begin position="202"/>
        <end position="225"/>
    </location>
</feature>
<feature type="compositionally biased region" description="Low complexity" evidence="1">
    <location>
        <begin position="1720"/>
        <end position="1729"/>
    </location>
</feature>
<feature type="region of interest" description="Disordered" evidence="1">
    <location>
        <begin position="913"/>
        <end position="942"/>
    </location>
</feature>
<feature type="transmembrane region" description="Helical" evidence="2">
    <location>
        <begin position="237"/>
        <end position="259"/>
    </location>
</feature>
<protein>
    <submittedName>
        <fullName evidence="3">Uncharacterized protein</fullName>
    </submittedName>
</protein>
<accession>A0ABN9PNN9</accession>
<feature type="compositionally biased region" description="Basic residues" evidence="1">
    <location>
        <begin position="1730"/>
        <end position="1748"/>
    </location>
</feature>
<feature type="region of interest" description="Disordered" evidence="1">
    <location>
        <begin position="1"/>
        <end position="120"/>
    </location>
</feature>
<feature type="compositionally biased region" description="Polar residues" evidence="1">
    <location>
        <begin position="924"/>
        <end position="940"/>
    </location>
</feature>
<feature type="region of interest" description="Disordered" evidence="1">
    <location>
        <begin position="1165"/>
        <end position="1199"/>
    </location>
</feature>
<organism evidence="3 4">
    <name type="scientific">Prorocentrum cordatum</name>
    <dbReference type="NCBI Taxonomy" id="2364126"/>
    <lineage>
        <taxon>Eukaryota</taxon>
        <taxon>Sar</taxon>
        <taxon>Alveolata</taxon>
        <taxon>Dinophyceae</taxon>
        <taxon>Prorocentrales</taxon>
        <taxon>Prorocentraceae</taxon>
        <taxon>Prorocentrum</taxon>
    </lineage>
</organism>
<gene>
    <name evidence="3" type="ORF">PCOR1329_LOCUS4473</name>
</gene>
<feature type="transmembrane region" description="Helical" evidence="2">
    <location>
        <begin position="271"/>
        <end position="292"/>
    </location>
</feature>
<keyword evidence="2" id="KW-0472">Membrane</keyword>
<keyword evidence="2" id="KW-0812">Transmembrane</keyword>
<name>A0ABN9PNN9_9DINO</name>
<proteinExistence type="predicted"/>